<dbReference type="GO" id="GO:0050659">
    <property type="term" value="F:N-acetylgalactosamine 4-sulfate 6-O-sulfotransferase activity"/>
    <property type="evidence" value="ECO:0007669"/>
    <property type="project" value="TreeGrafter"/>
</dbReference>
<keyword evidence="1" id="KW-1133">Transmembrane helix</keyword>
<protein>
    <recommendedName>
        <fullName evidence="4">Carbohydrate sulfotransferase 15</fullName>
    </recommendedName>
</protein>
<comment type="caution">
    <text evidence="2">The sequence shown here is derived from an EMBL/GenBank/DDBJ whole genome shotgun (WGS) entry which is preliminary data.</text>
</comment>
<dbReference type="InterPro" id="IPR027417">
    <property type="entry name" value="P-loop_NTPase"/>
</dbReference>
<dbReference type="OrthoDB" id="8068875at2759"/>
<dbReference type="GO" id="GO:0019319">
    <property type="term" value="P:hexose biosynthetic process"/>
    <property type="evidence" value="ECO:0007669"/>
    <property type="project" value="TreeGrafter"/>
</dbReference>
<keyword evidence="1" id="KW-0472">Membrane</keyword>
<feature type="transmembrane region" description="Helical" evidence="1">
    <location>
        <begin position="20"/>
        <end position="39"/>
    </location>
</feature>
<evidence type="ECO:0000256" key="1">
    <source>
        <dbReference type="SAM" id="Phobius"/>
    </source>
</evidence>
<dbReference type="Pfam" id="PF13469">
    <property type="entry name" value="Sulfotransfer_3"/>
    <property type="match status" value="1"/>
</dbReference>
<dbReference type="SUPFAM" id="SSF52540">
    <property type="entry name" value="P-loop containing nucleoside triphosphate hydrolases"/>
    <property type="match status" value="1"/>
</dbReference>
<dbReference type="AlphaFoldDB" id="A0A8T2KK77"/>
<dbReference type="Proteomes" id="UP000812440">
    <property type="component" value="Chromosome 1"/>
</dbReference>
<evidence type="ECO:0000313" key="2">
    <source>
        <dbReference type="EMBL" id="KAG8455830.1"/>
    </source>
</evidence>
<dbReference type="PANTHER" id="PTHR15723">
    <property type="entry name" value="CARBOHYDRATE SULFOTRANSFERASE 15"/>
    <property type="match status" value="1"/>
</dbReference>
<dbReference type="EMBL" id="JAACNH010000001">
    <property type="protein sequence ID" value="KAG8455830.1"/>
    <property type="molecule type" value="Genomic_DNA"/>
</dbReference>
<evidence type="ECO:0008006" key="4">
    <source>
        <dbReference type="Google" id="ProtNLM"/>
    </source>
</evidence>
<organism evidence="2 3">
    <name type="scientific">Hymenochirus boettgeri</name>
    <name type="common">Congo dwarf clawed frog</name>
    <dbReference type="NCBI Taxonomy" id="247094"/>
    <lineage>
        <taxon>Eukaryota</taxon>
        <taxon>Metazoa</taxon>
        <taxon>Chordata</taxon>
        <taxon>Craniata</taxon>
        <taxon>Vertebrata</taxon>
        <taxon>Euteleostomi</taxon>
        <taxon>Amphibia</taxon>
        <taxon>Batrachia</taxon>
        <taxon>Anura</taxon>
        <taxon>Pipoidea</taxon>
        <taxon>Pipidae</taxon>
        <taxon>Pipinae</taxon>
        <taxon>Hymenochirus</taxon>
    </lineage>
</organism>
<keyword evidence="3" id="KW-1185">Reference proteome</keyword>
<proteinExistence type="predicted"/>
<dbReference type="InterPro" id="IPR052654">
    <property type="entry name" value="CS_Sulfotransferase"/>
</dbReference>
<sequence length="397" mass="46769">MCFAGWRCLHWCRNLGRRTLLCLVFALVIATFVLTSYVLSGGKQDHTFHFFPSKLKEPNLSFKKSQEYKQDKTDQTIMTNITTPHLQTSSSGHGLLWVSRRIPDIEDLRQFEPHIFSIIPQEFLQFSRNPCWYQEYKGERDPYSNNAYLLYAKRFRTIFEEMRQSFWKRLQAIGGHHYRLRCLPYFYIIGQPKCGTTDLYNRLLVHPSVRFSAIKEPQWWTRKRVGILRQKETPKSRFPLENYLDLFDLAAQEIQGLHSEMKRKEDGNIDSPIIGEASASTMWDNDAWIYIYDNVTNTEPPHLTLDFIHVLQPNAKFIVMLRDPVERLYSDYLYFSVANKSVEDFHDKVNDSVQMFESCLRTSPLRSCVYNTTLNNLLPLLSTWELTSAKSVKYFTM</sequence>
<name>A0A8T2KK77_9PIPI</name>
<reference evidence="2" key="1">
    <citation type="thesis" date="2020" institute="ProQuest LLC" country="789 East Eisenhower Parkway, Ann Arbor, MI, USA">
        <title>Comparative Genomics and Chromosome Evolution.</title>
        <authorList>
            <person name="Mudd A.B."/>
        </authorList>
    </citation>
    <scope>NUCLEOTIDE SEQUENCE</scope>
    <source>
        <strain evidence="2">Female2</strain>
        <tissue evidence="2">Blood</tissue>
    </source>
</reference>
<accession>A0A8T2KK77</accession>
<dbReference type="PANTHER" id="PTHR15723:SF0">
    <property type="entry name" value="CARBOHYDRATE SULFOTRANSFERASE 15"/>
    <property type="match status" value="1"/>
</dbReference>
<dbReference type="Gene3D" id="3.40.50.300">
    <property type="entry name" value="P-loop containing nucleotide triphosphate hydrolases"/>
    <property type="match status" value="1"/>
</dbReference>
<gene>
    <name evidence="2" type="ORF">GDO86_001867</name>
</gene>
<keyword evidence="1" id="KW-0812">Transmembrane</keyword>
<evidence type="ECO:0000313" key="3">
    <source>
        <dbReference type="Proteomes" id="UP000812440"/>
    </source>
</evidence>